<organism evidence="1 2">
    <name type="scientific">Photobacterium piscicola</name>
    <dbReference type="NCBI Taxonomy" id="1378299"/>
    <lineage>
        <taxon>Bacteria</taxon>
        <taxon>Pseudomonadati</taxon>
        <taxon>Pseudomonadota</taxon>
        <taxon>Gammaproteobacteria</taxon>
        <taxon>Vibrionales</taxon>
        <taxon>Vibrionaceae</taxon>
        <taxon>Photobacterium</taxon>
    </lineage>
</organism>
<dbReference type="EMBL" id="FUZI01000001">
    <property type="protein sequence ID" value="SKC31462.1"/>
    <property type="molecule type" value="Genomic_DNA"/>
</dbReference>
<protein>
    <submittedName>
        <fullName evidence="1">Uncharacterized protein</fullName>
    </submittedName>
</protein>
<evidence type="ECO:0000313" key="2">
    <source>
        <dbReference type="Proteomes" id="UP000189966"/>
    </source>
</evidence>
<gene>
    <name evidence="1" type="ORF">CZ809_00940</name>
</gene>
<dbReference type="Proteomes" id="UP000189966">
    <property type="component" value="Unassembled WGS sequence"/>
</dbReference>
<name>A0A1T5HXK0_9GAMM</name>
<dbReference type="OrthoDB" id="6505258at2"/>
<accession>A0A1T5HXK0</accession>
<dbReference type="RefSeq" id="WP_080156242.1">
    <property type="nucleotide sequence ID" value="NZ_FUZI01000001.1"/>
</dbReference>
<dbReference type="AlphaFoldDB" id="A0A1T5HXK0"/>
<sequence length="91" mass="10094">MAQAQRIPTVEQSLANIHALFGSQSHAGLVYDNLPEDFRRAICSAARLTKAHINMPLADMDEVSRAKLHRAINTLADALKPLANRSLKDFR</sequence>
<reference evidence="1 2" key="1">
    <citation type="submission" date="2017-02" db="EMBL/GenBank/DDBJ databases">
        <authorList>
            <person name="Peterson S.W."/>
        </authorList>
    </citation>
    <scope>NUCLEOTIDE SEQUENCE [LARGE SCALE GENOMIC DNA]</scope>
    <source>
        <strain evidence="2">type strain: NCCB 100098</strain>
    </source>
</reference>
<proteinExistence type="predicted"/>
<evidence type="ECO:0000313" key="1">
    <source>
        <dbReference type="EMBL" id="SKC31462.1"/>
    </source>
</evidence>